<evidence type="ECO:0000259" key="14">
    <source>
        <dbReference type="PROSITE" id="PS50104"/>
    </source>
</evidence>
<evidence type="ECO:0000256" key="2">
    <source>
        <dbReference type="ARBA" id="ARBA00004496"/>
    </source>
</evidence>
<dbReference type="GO" id="GO:0043531">
    <property type="term" value="F:ADP binding"/>
    <property type="evidence" value="ECO:0007669"/>
    <property type="project" value="InterPro"/>
</dbReference>
<dbReference type="PROSITE" id="PS50104">
    <property type="entry name" value="TIR"/>
    <property type="match status" value="1"/>
</dbReference>
<feature type="domain" description="TIR" evidence="14">
    <location>
        <begin position="19"/>
        <end position="155"/>
    </location>
</feature>
<keyword evidence="6" id="KW-0677">Repeat</keyword>
<dbReference type="Pfam" id="PF20160">
    <property type="entry name" value="C-JID"/>
    <property type="match status" value="1"/>
</dbReference>
<comment type="caution">
    <text evidence="15">The sequence shown here is derived from an EMBL/GenBank/DDBJ whole genome shotgun (WGS) entry which is preliminary data.</text>
</comment>
<evidence type="ECO:0000256" key="1">
    <source>
        <dbReference type="ARBA" id="ARBA00004123"/>
    </source>
</evidence>
<keyword evidence="5" id="KW-0433">Leucine-rich repeat</keyword>
<dbReference type="Gene3D" id="3.40.50.10140">
    <property type="entry name" value="Toll/interleukin-1 receptor homology (TIR) domain"/>
    <property type="match status" value="1"/>
</dbReference>
<dbReference type="InterPro" id="IPR058546">
    <property type="entry name" value="RPS4B/Roq1-like_LRR"/>
</dbReference>
<evidence type="ECO:0000256" key="8">
    <source>
        <dbReference type="ARBA" id="ARBA00022821"/>
    </source>
</evidence>
<dbReference type="InterPro" id="IPR000157">
    <property type="entry name" value="TIR_dom"/>
</dbReference>
<dbReference type="Gene3D" id="3.40.50.300">
    <property type="entry name" value="P-loop containing nucleotide triphosphate hydrolases"/>
    <property type="match status" value="2"/>
</dbReference>
<evidence type="ECO:0000256" key="5">
    <source>
        <dbReference type="ARBA" id="ARBA00022614"/>
    </source>
</evidence>
<evidence type="ECO:0000256" key="10">
    <source>
        <dbReference type="ARBA" id="ARBA00023242"/>
    </source>
</evidence>
<dbReference type="InterPro" id="IPR003591">
    <property type="entry name" value="Leu-rich_rpt_typical-subtyp"/>
</dbReference>
<dbReference type="InterPro" id="IPR027417">
    <property type="entry name" value="P-loop_NTPase"/>
</dbReference>
<dbReference type="SUPFAM" id="SSF52075">
    <property type="entry name" value="Outer arm dynein light chain 1"/>
    <property type="match status" value="1"/>
</dbReference>
<dbReference type="Pfam" id="PF23282">
    <property type="entry name" value="WHD_ROQ1"/>
    <property type="match status" value="1"/>
</dbReference>
<name>A0A438BVP1_VITVI</name>
<evidence type="ECO:0000256" key="12">
    <source>
        <dbReference type="ARBA" id="ARBA00061488"/>
    </source>
</evidence>
<sequence length="1267" mass="142436">MASSSTSLQASSSSSTQQWKYDVFLNFRGEDTRHNFISHLDAALSRNGINTFKDDQLRRGEKISPALLQAIEESRFSIIIFSENYASSSWCLDELTKILECVKEGGHTALPVFHNVDPSHVREQKGVSRKHLQSMNKDESKVIEEIVTRILTEQIHASSSNMDSLVGMDSSIKDMASLLRIGSDDVQIVGIWGMAGIGKTSIAEAVYERIYAKFKGGTQSFNSGINFIKARLHSRKVLIVLDDVDNQQQLKALAGNHDWFGLGSRIIITTRNQQLLISQEVKAIYEVKELKYDEALMLFCQYAFRCKHPTNDFMQLCHQAVDYTGGLPLALKVLGSCLHKKDIDVWKSELDKLKQFPNIEVQNVLQTSFERLDDNEQNIFLDIAFFYKGHHKDYVKDILNSSGFFFDTGIKSLKDKSLITISKKNKLWMHDLLQEMGWNIVRKKSEVPGECSRLRVHEDINHVLTTNTGTEAVKGIFLDLSASEELNFSVEAFAMLKGLRLLRVYNVQIDRSLEYLSEKELITHTHDIWERRNYDWTRMEYLYTQSKLHLYGEFKFLSNNLRSLYWDGYPLKSLPSNFHPENLVELNMCFSQLKQLWEGKKAFKKLKFIKLSHSQYLTKTPDFSGAPNLSRLILEGCTSLVEVHPSIGALKKLIFLNLEGCKELESFSSNIHMQSLQILTLSGCLKLSKFPELQGNMEHLPELSLEGTAIKGLHLSIEYLTGLALLNLKECKSLESLPSSVFKLKSLKTLILSNCIRLEKLPEIQENIERSMELFLDGSGIRELPSSIGSLNGLVLLNLKNCKQLAGLPQGICELTSLRTLILCGCSELKELPDDLGSLQCLVELKADGTGIQEVPPSINLLTNLQDLSLERCLSSLTKLNLSDCNLLERALPMDLSSLSSLESLDLSRNSFITIPASLISGLSRLKALILTYCKSLQSLPELPSSIEYLNAEDCTSLETFSCSSSACTSKRLGDLLFKFSNCFRLMENEHNDSVKHILLGIQLLASLPKFLGPDMSINGRDCPQNQYDAIVPGSRIPEWFVDQSTGSSVTVELPPHWYNTKLMGMAVCAVVGAKGVNDPATEKHCPRINFTVDGSSGLCLMWTAYLSPSMRTDHTWFGYRSLVLLTAYRGLFGKSRGSMVVSFRIGGWEDMLEVKKCGVRLVYEGEEKDSHCSFPCGAMWPEEREETECECSFPGEGDESDSGSEDLRQSNSDSESKELRQTCSPCNLLTNFFMLLKQICVTSKEKADLSQSNSVYSESESDSFSH</sequence>
<gene>
    <name evidence="15" type="primary">DSC1_56</name>
    <name evidence="15" type="ORF">CK203_084827</name>
</gene>
<dbReference type="GO" id="GO:0007165">
    <property type="term" value="P:signal transduction"/>
    <property type="evidence" value="ECO:0007669"/>
    <property type="project" value="InterPro"/>
</dbReference>
<dbReference type="SMART" id="SM00255">
    <property type="entry name" value="TIR"/>
    <property type="match status" value="1"/>
</dbReference>
<dbReference type="GO" id="GO:0061809">
    <property type="term" value="F:NAD+ nucleosidase activity, cyclic ADP-ribose generating"/>
    <property type="evidence" value="ECO:0007669"/>
    <property type="project" value="UniProtKB-EC"/>
</dbReference>
<organism evidence="15 16">
    <name type="scientific">Vitis vinifera</name>
    <name type="common">Grape</name>
    <dbReference type="NCBI Taxonomy" id="29760"/>
    <lineage>
        <taxon>Eukaryota</taxon>
        <taxon>Viridiplantae</taxon>
        <taxon>Streptophyta</taxon>
        <taxon>Embryophyta</taxon>
        <taxon>Tracheophyta</taxon>
        <taxon>Spermatophyta</taxon>
        <taxon>Magnoliopsida</taxon>
        <taxon>eudicotyledons</taxon>
        <taxon>Gunneridae</taxon>
        <taxon>Pentapetalae</taxon>
        <taxon>rosids</taxon>
        <taxon>Vitales</taxon>
        <taxon>Vitaceae</taxon>
        <taxon>Viteae</taxon>
        <taxon>Vitis</taxon>
    </lineage>
</organism>
<keyword evidence="8" id="KW-0611">Plant defense</keyword>
<evidence type="ECO:0000256" key="13">
    <source>
        <dbReference type="SAM" id="MobiDB-lite"/>
    </source>
</evidence>
<dbReference type="InterPro" id="IPR042197">
    <property type="entry name" value="Apaf_helical"/>
</dbReference>
<dbReference type="InterPro" id="IPR002182">
    <property type="entry name" value="NB-ARC"/>
</dbReference>
<protein>
    <recommendedName>
        <fullName evidence="3">ADP-ribosyl cyclase/cyclic ADP-ribose hydrolase</fullName>
        <ecNumber evidence="3">3.2.2.6</ecNumber>
    </recommendedName>
</protein>
<keyword evidence="7" id="KW-0378">Hydrolase</keyword>
<dbReference type="Proteomes" id="UP000288805">
    <property type="component" value="Unassembled WGS sequence"/>
</dbReference>
<comment type="similarity">
    <text evidence="12">Belongs to the disease resistance TIR-NB-LRR family.</text>
</comment>
<evidence type="ECO:0000256" key="4">
    <source>
        <dbReference type="ARBA" id="ARBA00022490"/>
    </source>
</evidence>
<dbReference type="InterPro" id="IPR044974">
    <property type="entry name" value="Disease_R_plants"/>
</dbReference>
<dbReference type="GO" id="GO:0050832">
    <property type="term" value="P:defense response to fungus"/>
    <property type="evidence" value="ECO:0007669"/>
    <property type="project" value="UniProtKB-ARBA"/>
</dbReference>
<dbReference type="Gene3D" id="1.10.8.430">
    <property type="entry name" value="Helical domain of apoptotic protease-activating factors"/>
    <property type="match status" value="1"/>
</dbReference>
<dbReference type="Pfam" id="PF07725">
    <property type="entry name" value="LRR_3"/>
    <property type="match status" value="1"/>
</dbReference>
<comment type="subcellular location">
    <subcellularLocation>
        <location evidence="2">Cytoplasm</location>
    </subcellularLocation>
    <subcellularLocation>
        <location evidence="1">Nucleus</location>
    </subcellularLocation>
</comment>
<dbReference type="InterPro" id="IPR011713">
    <property type="entry name" value="Leu-rich_rpt_3"/>
</dbReference>
<dbReference type="GO" id="GO:0005737">
    <property type="term" value="C:cytoplasm"/>
    <property type="evidence" value="ECO:0007669"/>
    <property type="project" value="UniProtKB-SubCell"/>
</dbReference>
<keyword evidence="4" id="KW-0963">Cytoplasm</keyword>
<dbReference type="EMBL" id="QGNW01002606">
    <property type="protein sequence ID" value="RVW15046.1"/>
    <property type="molecule type" value="Genomic_DNA"/>
</dbReference>
<dbReference type="GO" id="GO:0005634">
    <property type="term" value="C:nucleus"/>
    <property type="evidence" value="ECO:0007669"/>
    <property type="project" value="UniProtKB-SubCell"/>
</dbReference>
<dbReference type="EC" id="3.2.2.6" evidence="3"/>
<dbReference type="InterPro" id="IPR058192">
    <property type="entry name" value="WHD_ROQ1-like"/>
</dbReference>
<comment type="catalytic activity">
    <reaction evidence="11">
        <text>NAD(+) + H2O = ADP-D-ribose + nicotinamide + H(+)</text>
        <dbReference type="Rhea" id="RHEA:16301"/>
        <dbReference type="ChEBI" id="CHEBI:15377"/>
        <dbReference type="ChEBI" id="CHEBI:15378"/>
        <dbReference type="ChEBI" id="CHEBI:17154"/>
        <dbReference type="ChEBI" id="CHEBI:57540"/>
        <dbReference type="ChEBI" id="CHEBI:57967"/>
        <dbReference type="EC" id="3.2.2.6"/>
    </reaction>
    <physiologicalReaction direction="left-to-right" evidence="11">
        <dbReference type="Rhea" id="RHEA:16302"/>
    </physiologicalReaction>
</comment>
<keyword evidence="9" id="KW-0520">NAD</keyword>
<dbReference type="InterPro" id="IPR035897">
    <property type="entry name" value="Toll_tir_struct_dom_sf"/>
</dbReference>
<feature type="region of interest" description="Disordered" evidence="13">
    <location>
        <begin position="1191"/>
        <end position="1217"/>
    </location>
</feature>
<dbReference type="SMART" id="SM00369">
    <property type="entry name" value="LRR_TYP"/>
    <property type="match status" value="3"/>
</dbReference>
<evidence type="ECO:0000256" key="3">
    <source>
        <dbReference type="ARBA" id="ARBA00011982"/>
    </source>
</evidence>
<evidence type="ECO:0000256" key="11">
    <source>
        <dbReference type="ARBA" id="ARBA00047304"/>
    </source>
</evidence>
<dbReference type="SUPFAM" id="SSF52200">
    <property type="entry name" value="Toll/Interleukin receptor TIR domain"/>
    <property type="match status" value="1"/>
</dbReference>
<accession>A0A438BVP1</accession>
<dbReference type="Gene3D" id="3.80.10.10">
    <property type="entry name" value="Ribonuclease Inhibitor"/>
    <property type="match status" value="3"/>
</dbReference>
<proteinExistence type="inferred from homology"/>
<keyword evidence="10" id="KW-0539">Nucleus</keyword>
<evidence type="ECO:0000313" key="15">
    <source>
        <dbReference type="EMBL" id="RVW15046.1"/>
    </source>
</evidence>
<dbReference type="Pfam" id="PF00931">
    <property type="entry name" value="NB-ARC"/>
    <property type="match status" value="1"/>
</dbReference>
<evidence type="ECO:0000256" key="7">
    <source>
        <dbReference type="ARBA" id="ARBA00022801"/>
    </source>
</evidence>
<dbReference type="Pfam" id="PF23286">
    <property type="entry name" value="LRR_13"/>
    <property type="match status" value="1"/>
</dbReference>
<dbReference type="GO" id="GO:0043068">
    <property type="term" value="P:positive regulation of programmed cell death"/>
    <property type="evidence" value="ECO:0007669"/>
    <property type="project" value="UniProtKB-ARBA"/>
</dbReference>
<dbReference type="PANTHER" id="PTHR11017">
    <property type="entry name" value="LEUCINE-RICH REPEAT-CONTAINING PROTEIN"/>
    <property type="match status" value="1"/>
</dbReference>
<dbReference type="SUPFAM" id="SSF52058">
    <property type="entry name" value="L domain-like"/>
    <property type="match status" value="1"/>
</dbReference>
<dbReference type="FunFam" id="3.40.50.10140:FF:000007">
    <property type="entry name" value="Disease resistance protein (TIR-NBS-LRR class)"/>
    <property type="match status" value="1"/>
</dbReference>
<evidence type="ECO:0000313" key="16">
    <source>
        <dbReference type="Proteomes" id="UP000288805"/>
    </source>
</evidence>
<dbReference type="Pfam" id="PF01582">
    <property type="entry name" value="TIR"/>
    <property type="match status" value="1"/>
</dbReference>
<evidence type="ECO:0000256" key="9">
    <source>
        <dbReference type="ARBA" id="ARBA00023027"/>
    </source>
</evidence>
<evidence type="ECO:0000256" key="6">
    <source>
        <dbReference type="ARBA" id="ARBA00022737"/>
    </source>
</evidence>
<reference evidence="15 16" key="1">
    <citation type="journal article" date="2018" name="PLoS Genet.">
        <title>Population sequencing reveals clonal diversity and ancestral inbreeding in the grapevine cultivar Chardonnay.</title>
        <authorList>
            <person name="Roach M.J."/>
            <person name="Johnson D.L."/>
            <person name="Bohlmann J."/>
            <person name="van Vuuren H.J."/>
            <person name="Jones S.J."/>
            <person name="Pretorius I.S."/>
            <person name="Schmidt S.A."/>
            <person name="Borneman A.R."/>
        </authorList>
    </citation>
    <scope>NUCLEOTIDE SEQUENCE [LARGE SCALE GENOMIC DNA]</scope>
    <source>
        <strain evidence="16">cv. Chardonnay</strain>
        <tissue evidence="15">Leaf</tissue>
    </source>
</reference>
<dbReference type="PRINTS" id="PR00364">
    <property type="entry name" value="DISEASERSIST"/>
</dbReference>
<dbReference type="SUPFAM" id="SSF52540">
    <property type="entry name" value="P-loop containing nucleoside triphosphate hydrolases"/>
    <property type="match status" value="1"/>
</dbReference>
<dbReference type="AlphaFoldDB" id="A0A438BVP1"/>
<dbReference type="InterPro" id="IPR045344">
    <property type="entry name" value="C-JID"/>
</dbReference>
<dbReference type="InterPro" id="IPR032675">
    <property type="entry name" value="LRR_dom_sf"/>
</dbReference>
<dbReference type="PANTHER" id="PTHR11017:SF573">
    <property type="entry name" value="ADP-RIBOSYL CYCLASE_CYCLIC ADP-RIBOSE HYDROLASE"/>
    <property type="match status" value="1"/>
</dbReference>